<dbReference type="InterPro" id="IPR019109">
    <property type="entry name" value="MamF_MmsF"/>
</dbReference>
<protein>
    <submittedName>
        <fullName evidence="6">Membrane protein</fullName>
    </submittedName>
</protein>
<keyword evidence="3 5" id="KW-1133">Transmembrane helix</keyword>
<keyword evidence="4 5" id="KW-0472">Membrane</keyword>
<comment type="caution">
    <text evidence="6">The sequence shown here is derived from an EMBL/GenBank/DDBJ whole genome shotgun (WGS) entry which is preliminary data.</text>
</comment>
<comment type="subcellular location">
    <subcellularLocation>
        <location evidence="1">Membrane</location>
        <topology evidence="1">Multi-pass membrane protein</topology>
    </subcellularLocation>
</comment>
<organism evidence="6 7">
    <name type="scientific">Cellulomonas phragmiteti</name>
    <dbReference type="NCBI Taxonomy" id="478780"/>
    <lineage>
        <taxon>Bacteria</taxon>
        <taxon>Bacillati</taxon>
        <taxon>Actinomycetota</taxon>
        <taxon>Actinomycetes</taxon>
        <taxon>Micrococcales</taxon>
        <taxon>Cellulomonadaceae</taxon>
        <taxon>Cellulomonas</taxon>
    </lineage>
</organism>
<evidence type="ECO:0000256" key="4">
    <source>
        <dbReference type="ARBA" id="ARBA00023136"/>
    </source>
</evidence>
<sequence>MTHDPRSAPHGRPSQGSTLAMVAHLGGVLTYLFAGWVASLVVWLVQRDKDPATANEARVALNFQLTALIAMVVLEVVRQFPVIGVIGWVGQLAVGVIALVLSLLAAAAVYRGGSYRYPFSLELVR</sequence>
<dbReference type="RefSeq" id="WP_203673191.1">
    <property type="nucleotide sequence ID" value="NZ_BONP01000008.1"/>
</dbReference>
<proteinExistence type="predicted"/>
<gene>
    <name evidence="6" type="ORF">Cph01nite_16640</name>
</gene>
<evidence type="ECO:0000313" key="7">
    <source>
        <dbReference type="Proteomes" id="UP000614741"/>
    </source>
</evidence>
<evidence type="ECO:0000256" key="1">
    <source>
        <dbReference type="ARBA" id="ARBA00004141"/>
    </source>
</evidence>
<evidence type="ECO:0000256" key="2">
    <source>
        <dbReference type="ARBA" id="ARBA00022692"/>
    </source>
</evidence>
<name>A0ABQ4DKL9_9CELL</name>
<feature type="transmembrane region" description="Helical" evidence="5">
    <location>
        <begin position="20"/>
        <end position="45"/>
    </location>
</feature>
<reference evidence="6 7" key="1">
    <citation type="submission" date="2021-01" db="EMBL/GenBank/DDBJ databases">
        <title>Whole genome shotgun sequence of Cellulomonas phragmiteti NBRC 110785.</title>
        <authorList>
            <person name="Komaki H."/>
            <person name="Tamura T."/>
        </authorList>
    </citation>
    <scope>NUCLEOTIDE SEQUENCE [LARGE SCALE GENOMIC DNA]</scope>
    <source>
        <strain evidence="6 7">NBRC 110785</strain>
    </source>
</reference>
<keyword evidence="7" id="KW-1185">Reference proteome</keyword>
<evidence type="ECO:0000256" key="5">
    <source>
        <dbReference type="SAM" id="Phobius"/>
    </source>
</evidence>
<accession>A0ABQ4DKL9</accession>
<dbReference type="Proteomes" id="UP000614741">
    <property type="component" value="Unassembled WGS sequence"/>
</dbReference>
<dbReference type="Pfam" id="PF09685">
    <property type="entry name" value="MamF_MmsF"/>
    <property type="match status" value="1"/>
</dbReference>
<dbReference type="EMBL" id="BONP01000008">
    <property type="protein sequence ID" value="GIG39902.1"/>
    <property type="molecule type" value="Genomic_DNA"/>
</dbReference>
<feature type="transmembrane region" description="Helical" evidence="5">
    <location>
        <begin position="57"/>
        <end position="77"/>
    </location>
</feature>
<evidence type="ECO:0000313" key="6">
    <source>
        <dbReference type="EMBL" id="GIG39902.1"/>
    </source>
</evidence>
<keyword evidence="2 5" id="KW-0812">Transmembrane</keyword>
<feature type="transmembrane region" description="Helical" evidence="5">
    <location>
        <begin position="83"/>
        <end position="110"/>
    </location>
</feature>
<evidence type="ECO:0000256" key="3">
    <source>
        <dbReference type="ARBA" id="ARBA00022989"/>
    </source>
</evidence>